<name>A0A4C1VN09_EUMVA</name>
<dbReference type="AlphaFoldDB" id="A0A4C1VN09"/>
<gene>
    <name evidence="2" type="ORF">EVAR_32473_1</name>
</gene>
<proteinExistence type="predicted"/>
<protein>
    <submittedName>
        <fullName evidence="2">Uncharacterized protein</fullName>
    </submittedName>
</protein>
<evidence type="ECO:0000313" key="2">
    <source>
        <dbReference type="EMBL" id="GBP39539.1"/>
    </source>
</evidence>
<comment type="caution">
    <text evidence="2">The sequence shown here is derived from an EMBL/GenBank/DDBJ whole genome shotgun (WGS) entry which is preliminary data.</text>
</comment>
<accession>A0A4C1VN09</accession>
<evidence type="ECO:0000256" key="1">
    <source>
        <dbReference type="SAM" id="MobiDB-lite"/>
    </source>
</evidence>
<organism evidence="2 3">
    <name type="scientific">Eumeta variegata</name>
    <name type="common">Bagworm moth</name>
    <name type="synonym">Eumeta japonica</name>
    <dbReference type="NCBI Taxonomy" id="151549"/>
    <lineage>
        <taxon>Eukaryota</taxon>
        <taxon>Metazoa</taxon>
        <taxon>Ecdysozoa</taxon>
        <taxon>Arthropoda</taxon>
        <taxon>Hexapoda</taxon>
        <taxon>Insecta</taxon>
        <taxon>Pterygota</taxon>
        <taxon>Neoptera</taxon>
        <taxon>Endopterygota</taxon>
        <taxon>Lepidoptera</taxon>
        <taxon>Glossata</taxon>
        <taxon>Ditrysia</taxon>
        <taxon>Tineoidea</taxon>
        <taxon>Psychidae</taxon>
        <taxon>Oiketicinae</taxon>
        <taxon>Eumeta</taxon>
    </lineage>
</organism>
<evidence type="ECO:0000313" key="3">
    <source>
        <dbReference type="Proteomes" id="UP000299102"/>
    </source>
</evidence>
<reference evidence="2 3" key="1">
    <citation type="journal article" date="2019" name="Commun. Biol.">
        <title>The bagworm genome reveals a unique fibroin gene that provides high tensile strength.</title>
        <authorList>
            <person name="Kono N."/>
            <person name="Nakamura H."/>
            <person name="Ohtoshi R."/>
            <person name="Tomita M."/>
            <person name="Numata K."/>
            <person name="Arakawa K."/>
        </authorList>
    </citation>
    <scope>NUCLEOTIDE SEQUENCE [LARGE SCALE GENOMIC DNA]</scope>
</reference>
<feature type="region of interest" description="Disordered" evidence="1">
    <location>
        <begin position="96"/>
        <end position="117"/>
    </location>
</feature>
<sequence>MNVCVTSSECVSAVGARACAPGAGVCGAGRSTGGGRVLSIAAASARRAAAAAAGGLEDLITTVASRRPHATAYDYAGAPVGGRRSLLSRCTRSTAPNEANKYGTEMHSGCSVPPHNI</sequence>
<keyword evidence="3" id="KW-1185">Reference proteome</keyword>
<dbReference type="Proteomes" id="UP000299102">
    <property type="component" value="Unassembled WGS sequence"/>
</dbReference>
<dbReference type="EMBL" id="BGZK01000367">
    <property type="protein sequence ID" value="GBP39539.1"/>
    <property type="molecule type" value="Genomic_DNA"/>
</dbReference>